<keyword evidence="2" id="KW-1185">Reference proteome</keyword>
<dbReference type="EMBL" id="CM047738">
    <property type="protein sequence ID" value="KAJ0045904.1"/>
    <property type="molecule type" value="Genomic_DNA"/>
</dbReference>
<dbReference type="Proteomes" id="UP001163603">
    <property type="component" value="Chromosome 3"/>
</dbReference>
<accession>A0ACC0Z6F0</accession>
<proteinExistence type="predicted"/>
<name>A0ACC0Z6F0_9ROSI</name>
<sequence>MKKFYDVAHVEREFQISDWVYLRLQPYHQASISLRRNLKLSPCYFGPFKILPRIGAVAYKLELPP</sequence>
<evidence type="ECO:0000313" key="2">
    <source>
        <dbReference type="Proteomes" id="UP001163603"/>
    </source>
</evidence>
<reference evidence="2" key="1">
    <citation type="journal article" date="2023" name="G3 (Bethesda)">
        <title>Genome assembly and association tests identify interacting loci associated with vigor, precocity, and sex in interspecific pistachio rootstocks.</title>
        <authorList>
            <person name="Palmer W."/>
            <person name="Jacygrad E."/>
            <person name="Sagayaradj S."/>
            <person name="Cavanaugh K."/>
            <person name="Han R."/>
            <person name="Bertier L."/>
            <person name="Beede B."/>
            <person name="Kafkas S."/>
            <person name="Golino D."/>
            <person name="Preece J."/>
            <person name="Michelmore R."/>
        </authorList>
    </citation>
    <scope>NUCLEOTIDE SEQUENCE [LARGE SCALE GENOMIC DNA]</scope>
</reference>
<comment type="caution">
    <text evidence="1">The sequence shown here is derived from an EMBL/GenBank/DDBJ whole genome shotgun (WGS) entry which is preliminary data.</text>
</comment>
<organism evidence="1 2">
    <name type="scientific">Pistacia integerrima</name>
    <dbReference type="NCBI Taxonomy" id="434235"/>
    <lineage>
        <taxon>Eukaryota</taxon>
        <taxon>Viridiplantae</taxon>
        <taxon>Streptophyta</taxon>
        <taxon>Embryophyta</taxon>
        <taxon>Tracheophyta</taxon>
        <taxon>Spermatophyta</taxon>
        <taxon>Magnoliopsida</taxon>
        <taxon>eudicotyledons</taxon>
        <taxon>Gunneridae</taxon>
        <taxon>Pentapetalae</taxon>
        <taxon>rosids</taxon>
        <taxon>malvids</taxon>
        <taxon>Sapindales</taxon>
        <taxon>Anacardiaceae</taxon>
        <taxon>Pistacia</taxon>
    </lineage>
</organism>
<evidence type="ECO:0000313" key="1">
    <source>
        <dbReference type="EMBL" id="KAJ0045904.1"/>
    </source>
</evidence>
<gene>
    <name evidence="1" type="ORF">Pint_05374</name>
</gene>
<protein>
    <submittedName>
        <fullName evidence="1">Uncharacterized protein</fullName>
    </submittedName>
</protein>